<dbReference type="AlphaFoldDB" id="A0A484IE64"/>
<accession>A0A484IE64</accession>
<feature type="transmembrane region" description="Helical" evidence="1">
    <location>
        <begin position="40"/>
        <end position="58"/>
    </location>
</feature>
<feature type="transmembrane region" description="Helical" evidence="1">
    <location>
        <begin position="12"/>
        <end position="34"/>
    </location>
</feature>
<keyword evidence="1" id="KW-1133">Transmembrane helix</keyword>
<gene>
    <name evidence="2" type="ORF">NFRAN_3123</name>
</gene>
<dbReference type="RefSeq" id="WP_134485395.1">
    <property type="nucleotide sequence ID" value="NZ_LR216287.1"/>
</dbReference>
<name>A0A484IE64_9ARCH</name>
<protein>
    <submittedName>
        <fullName evidence="2">Uncharacterized protein</fullName>
    </submittedName>
</protein>
<keyword evidence="1" id="KW-0472">Membrane</keyword>
<keyword evidence="3" id="KW-1185">Reference proteome</keyword>
<dbReference type="KEGG" id="nfn:NFRAN_3123"/>
<evidence type="ECO:0000256" key="1">
    <source>
        <dbReference type="SAM" id="Phobius"/>
    </source>
</evidence>
<evidence type="ECO:0000313" key="2">
    <source>
        <dbReference type="EMBL" id="VFJ15441.1"/>
    </source>
</evidence>
<dbReference type="Proteomes" id="UP000294299">
    <property type="component" value="Chromosome NFRAN"/>
</dbReference>
<evidence type="ECO:0000313" key="3">
    <source>
        <dbReference type="Proteomes" id="UP000294299"/>
    </source>
</evidence>
<keyword evidence="1" id="KW-0812">Transmembrane</keyword>
<reference evidence="2 3" key="1">
    <citation type="submission" date="2019-02" db="EMBL/GenBank/DDBJ databases">
        <authorList>
            <person name="Lehtovirta-Morley E L."/>
        </authorList>
    </citation>
    <scope>NUCLEOTIDE SEQUENCE [LARGE SCALE GENOMIC DNA]</scope>
    <source>
        <strain evidence="2">NFRAN1</strain>
    </source>
</reference>
<sequence length="71" mass="7802">MLGFNSEIAAGLSVFILGLLFFIAGLLNSVWATIFIVDYIIMAIGLATIGIGVWTAMYEKKHSLHSTEHHH</sequence>
<dbReference type="GeneID" id="39422216"/>
<organism evidence="2 3">
    <name type="scientific">Candidatus Nitrosocosmicus franklandianus</name>
    <dbReference type="NCBI Taxonomy" id="1798806"/>
    <lineage>
        <taxon>Archaea</taxon>
        <taxon>Nitrososphaerota</taxon>
        <taxon>Nitrososphaeria</taxon>
        <taxon>Nitrososphaerales</taxon>
        <taxon>Nitrososphaeraceae</taxon>
        <taxon>Candidatus Nitrosocosmicus</taxon>
    </lineage>
</organism>
<proteinExistence type="predicted"/>
<dbReference type="EMBL" id="LR216287">
    <property type="protein sequence ID" value="VFJ15441.1"/>
    <property type="molecule type" value="Genomic_DNA"/>
</dbReference>
<dbReference type="OrthoDB" id="10948at2157"/>